<keyword evidence="3" id="KW-1185">Reference proteome</keyword>
<dbReference type="RefSeq" id="WP_196816992.1">
    <property type="nucleotide sequence ID" value="NZ_CP012850.1"/>
</dbReference>
<dbReference type="InterPro" id="IPR029058">
    <property type="entry name" value="AB_hydrolase_fold"/>
</dbReference>
<evidence type="ECO:0000313" key="3">
    <source>
        <dbReference type="Proteomes" id="UP000058925"/>
    </source>
</evidence>
<dbReference type="Proteomes" id="UP000058925">
    <property type="component" value="Chromosome"/>
</dbReference>
<feature type="domain" description="Dienelactone hydrolase" evidence="1">
    <location>
        <begin position="81"/>
        <end position="288"/>
    </location>
</feature>
<dbReference type="GO" id="GO:0008806">
    <property type="term" value="F:carboxymethylenebutenolidase activity"/>
    <property type="evidence" value="ECO:0007669"/>
    <property type="project" value="UniProtKB-EC"/>
</dbReference>
<dbReference type="Gene3D" id="3.40.50.1820">
    <property type="entry name" value="alpha/beta hydrolase"/>
    <property type="match status" value="1"/>
</dbReference>
<reference evidence="3" key="1">
    <citation type="submission" date="2015-10" db="EMBL/GenBank/DDBJ databases">
        <title>Niche specialization of a soil ammonia-oxidizing archaeon, Candidatus Nitrosocosmicus oleophilus.</title>
        <authorList>
            <person name="Jung M.-Y."/>
            <person name="Rhee S.-K."/>
        </authorList>
    </citation>
    <scope>NUCLEOTIDE SEQUENCE [LARGE SCALE GENOMIC DNA]</scope>
    <source>
        <strain evidence="3">MY3</strain>
    </source>
</reference>
<dbReference type="EC" id="3.1.1.45" evidence="2"/>
<organism evidence="2 3">
    <name type="scientific">Candidatus Nitrosocosmicus oleophilus</name>
    <dbReference type="NCBI Taxonomy" id="1353260"/>
    <lineage>
        <taxon>Archaea</taxon>
        <taxon>Nitrososphaerota</taxon>
        <taxon>Nitrososphaeria</taxon>
        <taxon>Nitrososphaerales</taxon>
        <taxon>Nitrososphaeraceae</taxon>
        <taxon>Candidatus Nitrosocosmicus</taxon>
    </lineage>
</organism>
<dbReference type="AlphaFoldDB" id="A0A654LSF8"/>
<dbReference type="GeneID" id="60420312"/>
<dbReference type="InterPro" id="IPR051049">
    <property type="entry name" value="Dienelactone_hydrolase-like"/>
</dbReference>
<dbReference type="PANTHER" id="PTHR46623:SF6">
    <property type="entry name" value="ALPHA_BETA-HYDROLASES SUPERFAMILY PROTEIN"/>
    <property type="match status" value="1"/>
</dbReference>
<name>A0A654LSF8_9ARCH</name>
<proteinExistence type="predicted"/>
<gene>
    <name evidence="2" type="primary">clcD</name>
    <name evidence="2" type="ORF">NMY3_00090</name>
</gene>
<protein>
    <submittedName>
        <fullName evidence="2">Carboxymethylenebutenolidase</fullName>
        <ecNumber evidence="2">3.1.1.45</ecNumber>
    </submittedName>
</protein>
<dbReference type="OrthoDB" id="12289at2157"/>
<evidence type="ECO:0000313" key="2">
    <source>
        <dbReference type="EMBL" id="ALI34304.1"/>
    </source>
</evidence>
<dbReference type="SUPFAM" id="SSF53474">
    <property type="entry name" value="alpha/beta-Hydrolases"/>
    <property type="match status" value="1"/>
</dbReference>
<sequence length="290" mass="31302">MKKSTIITLLAIFIFPAYLIASTPTIHAQQTTGLSAMTLVSFGDNSSSTGANLQSIENKTVTYFGGNTTGYLVYPNQNQSSEKAKLPAVILIHENKGLNDYIKESANLLAKNGYVVLAVDLFNGEVVTNNSERSGELTGKIRENPNIAIENMKGAVSYLRSLDNVDPSKIASLGWCFGGQQSLQLAINSKDDPIAATIIYYGRLTNDSQAISNITAPVLGIFGGKDQSISVDSVKQFQKALNDTGVPNEIYVYPNVGHAFANPSNDNYAPTETADAWKKTLDFLGKYLQS</sequence>
<accession>A0A654LSF8</accession>
<keyword evidence="2" id="KW-0378">Hydrolase</keyword>
<dbReference type="PANTHER" id="PTHR46623">
    <property type="entry name" value="CARBOXYMETHYLENEBUTENOLIDASE-RELATED"/>
    <property type="match status" value="1"/>
</dbReference>
<dbReference type="EMBL" id="CP012850">
    <property type="protein sequence ID" value="ALI34304.1"/>
    <property type="molecule type" value="Genomic_DNA"/>
</dbReference>
<dbReference type="KEGG" id="taa:NMY3_00090"/>
<dbReference type="Pfam" id="PF01738">
    <property type="entry name" value="DLH"/>
    <property type="match status" value="1"/>
</dbReference>
<dbReference type="InterPro" id="IPR002925">
    <property type="entry name" value="Dienelactn_hydro"/>
</dbReference>
<evidence type="ECO:0000259" key="1">
    <source>
        <dbReference type="Pfam" id="PF01738"/>
    </source>
</evidence>